<organism evidence="1 2">
    <name type="scientific">Racocetra persica</name>
    <dbReference type="NCBI Taxonomy" id="160502"/>
    <lineage>
        <taxon>Eukaryota</taxon>
        <taxon>Fungi</taxon>
        <taxon>Fungi incertae sedis</taxon>
        <taxon>Mucoromycota</taxon>
        <taxon>Glomeromycotina</taxon>
        <taxon>Glomeromycetes</taxon>
        <taxon>Diversisporales</taxon>
        <taxon>Gigasporaceae</taxon>
        <taxon>Racocetra</taxon>
    </lineage>
</organism>
<keyword evidence="2" id="KW-1185">Reference proteome</keyword>
<accession>A0ACA9RYF8</accession>
<evidence type="ECO:0000313" key="1">
    <source>
        <dbReference type="EMBL" id="CAG8816501.1"/>
    </source>
</evidence>
<dbReference type="Proteomes" id="UP000789920">
    <property type="component" value="Unassembled WGS sequence"/>
</dbReference>
<protein>
    <submittedName>
        <fullName evidence="1">31268_t:CDS:1</fullName>
    </submittedName>
</protein>
<dbReference type="EMBL" id="CAJVQC010078649">
    <property type="protein sequence ID" value="CAG8816501.1"/>
    <property type="molecule type" value="Genomic_DNA"/>
</dbReference>
<reference evidence="1" key="1">
    <citation type="submission" date="2021-06" db="EMBL/GenBank/DDBJ databases">
        <authorList>
            <person name="Kallberg Y."/>
            <person name="Tangrot J."/>
            <person name="Rosling A."/>
        </authorList>
    </citation>
    <scope>NUCLEOTIDE SEQUENCE</scope>
    <source>
        <strain evidence="1">MA461A</strain>
    </source>
</reference>
<feature type="non-terminal residue" evidence="1">
    <location>
        <position position="285"/>
    </location>
</feature>
<comment type="caution">
    <text evidence="1">The sequence shown here is derived from an EMBL/GenBank/DDBJ whole genome shotgun (WGS) entry which is preliminary data.</text>
</comment>
<name>A0ACA9RYF8_9GLOM</name>
<feature type="non-terminal residue" evidence="1">
    <location>
        <position position="1"/>
    </location>
</feature>
<proteinExistence type="predicted"/>
<gene>
    <name evidence="1" type="ORF">RPERSI_LOCUS24467</name>
</gene>
<sequence>YNQTTIDYGFKQSISVDKLKVIRNMQYVYFLAKHHYATHGLQDLKKLYDRQFDEESNEALFGPFIGLKKVQSFGDSPITVSSEYGTYDNDVSAREFIEAISFVIEESLIKKIQSSSYWSIQIDDSNTIKQEKILAIVSRHLSNNYPIARFLGIIQLEDAAARPIVDSINRFLLAKRLDISNIFHIGNDGASTILGKNNGVAYIFKKQNPFLLEHHCIAHRLALAAKDAAKKRMINLQLIEKKLEDPNLVLQIINTRWLSLSNVVSNLHRILDSVKLALEDFLENV</sequence>
<evidence type="ECO:0000313" key="2">
    <source>
        <dbReference type="Proteomes" id="UP000789920"/>
    </source>
</evidence>